<evidence type="ECO:0000313" key="3">
    <source>
        <dbReference type="Proteomes" id="UP000735302"/>
    </source>
</evidence>
<accession>A0AAV3YSL9</accession>
<evidence type="ECO:0000313" key="2">
    <source>
        <dbReference type="EMBL" id="GFN85362.1"/>
    </source>
</evidence>
<dbReference type="Proteomes" id="UP000735302">
    <property type="component" value="Unassembled WGS sequence"/>
</dbReference>
<sequence>MASFTITLQFFPGSFDVLQILNSKVHETNAVLNIKTVSSDKLQFWARADSCGQTIVSASPTAHDSTLHNRNDQQQIEQERSATDRTGTVSNRSNRNGQQQIEAVDGLTVTGER</sequence>
<gene>
    <name evidence="2" type="ORF">PoB_001186800</name>
</gene>
<dbReference type="AlphaFoldDB" id="A0AAV3YSL9"/>
<name>A0AAV3YSL9_9GAST</name>
<feature type="compositionally biased region" description="Basic and acidic residues" evidence="1">
    <location>
        <begin position="65"/>
        <end position="83"/>
    </location>
</feature>
<organism evidence="2 3">
    <name type="scientific">Plakobranchus ocellatus</name>
    <dbReference type="NCBI Taxonomy" id="259542"/>
    <lineage>
        <taxon>Eukaryota</taxon>
        <taxon>Metazoa</taxon>
        <taxon>Spiralia</taxon>
        <taxon>Lophotrochozoa</taxon>
        <taxon>Mollusca</taxon>
        <taxon>Gastropoda</taxon>
        <taxon>Heterobranchia</taxon>
        <taxon>Euthyneura</taxon>
        <taxon>Panpulmonata</taxon>
        <taxon>Sacoglossa</taxon>
        <taxon>Placobranchoidea</taxon>
        <taxon>Plakobranchidae</taxon>
        <taxon>Plakobranchus</taxon>
    </lineage>
</organism>
<protein>
    <submittedName>
        <fullName evidence="2">Uncharacterized protein</fullName>
    </submittedName>
</protein>
<evidence type="ECO:0000256" key="1">
    <source>
        <dbReference type="SAM" id="MobiDB-lite"/>
    </source>
</evidence>
<feature type="region of interest" description="Disordered" evidence="1">
    <location>
        <begin position="59"/>
        <end position="113"/>
    </location>
</feature>
<keyword evidence="3" id="KW-1185">Reference proteome</keyword>
<proteinExistence type="predicted"/>
<comment type="caution">
    <text evidence="2">The sequence shown here is derived from an EMBL/GenBank/DDBJ whole genome shotgun (WGS) entry which is preliminary data.</text>
</comment>
<dbReference type="EMBL" id="BLXT01001405">
    <property type="protein sequence ID" value="GFN85362.1"/>
    <property type="molecule type" value="Genomic_DNA"/>
</dbReference>
<feature type="compositionally biased region" description="Polar residues" evidence="1">
    <location>
        <begin position="84"/>
        <end position="101"/>
    </location>
</feature>
<reference evidence="2 3" key="1">
    <citation type="journal article" date="2021" name="Elife">
        <title>Chloroplast acquisition without the gene transfer in kleptoplastic sea slugs, Plakobranchus ocellatus.</title>
        <authorList>
            <person name="Maeda T."/>
            <person name="Takahashi S."/>
            <person name="Yoshida T."/>
            <person name="Shimamura S."/>
            <person name="Takaki Y."/>
            <person name="Nagai Y."/>
            <person name="Toyoda A."/>
            <person name="Suzuki Y."/>
            <person name="Arimoto A."/>
            <person name="Ishii H."/>
            <person name="Satoh N."/>
            <person name="Nishiyama T."/>
            <person name="Hasebe M."/>
            <person name="Maruyama T."/>
            <person name="Minagawa J."/>
            <person name="Obokata J."/>
            <person name="Shigenobu S."/>
        </authorList>
    </citation>
    <scope>NUCLEOTIDE SEQUENCE [LARGE SCALE GENOMIC DNA]</scope>
</reference>